<dbReference type="EMBL" id="UINC01172033">
    <property type="protein sequence ID" value="SVD76902.1"/>
    <property type="molecule type" value="Genomic_DNA"/>
</dbReference>
<dbReference type="SUPFAM" id="SSF52540">
    <property type="entry name" value="P-loop containing nucleoside triphosphate hydrolases"/>
    <property type="match status" value="1"/>
</dbReference>
<dbReference type="GO" id="GO:0005737">
    <property type="term" value="C:cytoplasm"/>
    <property type="evidence" value="ECO:0007669"/>
    <property type="project" value="UniProtKB-SubCell"/>
</dbReference>
<evidence type="ECO:0008006" key="12">
    <source>
        <dbReference type="Google" id="ProtNLM"/>
    </source>
</evidence>
<evidence type="ECO:0000256" key="7">
    <source>
        <dbReference type="ARBA" id="ARBA00022840"/>
    </source>
</evidence>
<evidence type="ECO:0000256" key="5">
    <source>
        <dbReference type="ARBA" id="ARBA00022763"/>
    </source>
</evidence>
<evidence type="ECO:0000256" key="10">
    <source>
        <dbReference type="ARBA" id="ARBA00023204"/>
    </source>
</evidence>
<dbReference type="GO" id="GO:0004518">
    <property type="term" value="F:nuclease activity"/>
    <property type="evidence" value="ECO:0007669"/>
    <property type="project" value="UniProtKB-KW"/>
</dbReference>
<protein>
    <recommendedName>
        <fullName evidence="12">UvrA interaction domain-containing protein</fullName>
    </recommendedName>
</protein>
<keyword evidence="5" id="KW-0227">DNA damage</keyword>
<keyword evidence="10" id="KW-0234">DNA repair</keyword>
<dbReference type="GO" id="GO:0005524">
    <property type="term" value="F:ATP binding"/>
    <property type="evidence" value="ECO:0007669"/>
    <property type="project" value="UniProtKB-KW"/>
</dbReference>
<keyword evidence="4" id="KW-0547">Nucleotide-binding</keyword>
<keyword evidence="7" id="KW-0067">ATP-binding</keyword>
<comment type="subcellular location">
    <subcellularLocation>
        <location evidence="1">Cytoplasm</location>
    </subcellularLocation>
</comment>
<keyword evidence="3" id="KW-0677">Repeat</keyword>
<dbReference type="FunFam" id="3.40.50.300:FF:000028">
    <property type="entry name" value="UvrABC system protein A"/>
    <property type="match status" value="1"/>
</dbReference>
<evidence type="ECO:0000256" key="6">
    <source>
        <dbReference type="ARBA" id="ARBA00022769"/>
    </source>
</evidence>
<dbReference type="GO" id="GO:0003677">
    <property type="term" value="F:DNA binding"/>
    <property type="evidence" value="ECO:0007669"/>
    <property type="project" value="UniProtKB-KW"/>
</dbReference>
<keyword evidence="6" id="KW-0228">DNA excision</keyword>
<sequence length="144" mass="16187">MKSAAEELDHILIRGAREHNLKNVEIKIPKRKLVVLTGVSGSGKSSLAFDTLYAEGQRRYVESLSAYARQFLGQMEKPKYDTIRGLSPTISIEQKTTSRNPRSTVGTITEISDYLRVFYARLGKQFCHQCDQAVNGQTAEKIVH</sequence>
<gene>
    <name evidence="11" type="ORF">METZ01_LOCUS429756</name>
</gene>
<reference evidence="11" key="1">
    <citation type="submission" date="2018-05" db="EMBL/GenBank/DDBJ databases">
        <authorList>
            <person name="Lanie J.A."/>
            <person name="Ng W.-L."/>
            <person name="Kazmierczak K.M."/>
            <person name="Andrzejewski T.M."/>
            <person name="Davidsen T.M."/>
            <person name="Wayne K.J."/>
            <person name="Tettelin H."/>
            <person name="Glass J.I."/>
            <person name="Rusch D."/>
            <person name="Podicherti R."/>
            <person name="Tsui H.-C.T."/>
            <person name="Winkler M.E."/>
        </authorList>
    </citation>
    <scope>NUCLEOTIDE SEQUENCE</scope>
</reference>
<dbReference type="PANTHER" id="PTHR43152:SF3">
    <property type="entry name" value="UVRABC SYSTEM PROTEIN A"/>
    <property type="match status" value="1"/>
</dbReference>
<dbReference type="Gene3D" id="1.20.1580.10">
    <property type="entry name" value="ABC transporter ATPase like domain"/>
    <property type="match status" value="1"/>
</dbReference>
<keyword evidence="9" id="KW-0238">DNA-binding</keyword>
<evidence type="ECO:0000313" key="11">
    <source>
        <dbReference type="EMBL" id="SVD76902.1"/>
    </source>
</evidence>
<evidence type="ECO:0000256" key="8">
    <source>
        <dbReference type="ARBA" id="ARBA00022881"/>
    </source>
</evidence>
<proteinExistence type="predicted"/>
<dbReference type="InterPro" id="IPR027417">
    <property type="entry name" value="P-loop_NTPase"/>
</dbReference>
<evidence type="ECO:0000256" key="9">
    <source>
        <dbReference type="ARBA" id="ARBA00023125"/>
    </source>
</evidence>
<accession>A0A382Y0J1</accession>
<dbReference type="AlphaFoldDB" id="A0A382Y0J1"/>
<dbReference type="PANTHER" id="PTHR43152">
    <property type="entry name" value="UVRABC SYSTEM PROTEIN A"/>
    <property type="match status" value="1"/>
</dbReference>
<dbReference type="Gene3D" id="3.40.50.300">
    <property type="entry name" value="P-loop containing nucleotide triphosphate hydrolases"/>
    <property type="match status" value="1"/>
</dbReference>
<evidence type="ECO:0000256" key="3">
    <source>
        <dbReference type="ARBA" id="ARBA00022737"/>
    </source>
</evidence>
<name>A0A382Y0J1_9ZZZZ</name>
<evidence type="ECO:0000256" key="4">
    <source>
        <dbReference type="ARBA" id="ARBA00022741"/>
    </source>
</evidence>
<keyword evidence="2" id="KW-0963">Cytoplasm</keyword>
<dbReference type="GO" id="GO:0006281">
    <property type="term" value="P:DNA repair"/>
    <property type="evidence" value="ECO:0007669"/>
    <property type="project" value="UniProtKB-KW"/>
</dbReference>
<evidence type="ECO:0000256" key="2">
    <source>
        <dbReference type="ARBA" id="ARBA00022490"/>
    </source>
</evidence>
<keyword evidence="8" id="KW-0267">Excision nuclease</keyword>
<feature type="non-terminal residue" evidence="11">
    <location>
        <position position="144"/>
    </location>
</feature>
<organism evidence="11">
    <name type="scientific">marine metagenome</name>
    <dbReference type="NCBI Taxonomy" id="408172"/>
    <lineage>
        <taxon>unclassified sequences</taxon>
        <taxon>metagenomes</taxon>
        <taxon>ecological metagenomes</taxon>
    </lineage>
</organism>
<evidence type="ECO:0000256" key="1">
    <source>
        <dbReference type="ARBA" id="ARBA00004496"/>
    </source>
</evidence>